<dbReference type="AlphaFoldDB" id="S7PC22"/>
<dbReference type="InterPro" id="IPR012988">
    <property type="entry name" value="Ribosomal_uL30_N_euk"/>
</dbReference>
<dbReference type="GO" id="GO:0022625">
    <property type="term" value="C:cytosolic large ribosomal subunit"/>
    <property type="evidence" value="ECO:0007669"/>
    <property type="project" value="TreeGrafter"/>
</dbReference>
<dbReference type="Proteomes" id="UP000052978">
    <property type="component" value="Unassembled WGS sequence"/>
</dbReference>
<organism evidence="6 7">
    <name type="scientific">Myotis brandtii</name>
    <name type="common">Brandt's bat</name>
    <dbReference type="NCBI Taxonomy" id="109478"/>
    <lineage>
        <taxon>Eukaryota</taxon>
        <taxon>Metazoa</taxon>
        <taxon>Chordata</taxon>
        <taxon>Craniata</taxon>
        <taxon>Vertebrata</taxon>
        <taxon>Euteleostomi</taxon>
        <taxon>Mammalia</taxon>
        <taxon>Eutheria</taxon>
        <taxon>Laurasiatheria</taxon>
        <taxon>Chiroptera</taxon>
        <taxon>Yangochiroptera</taxon>
        <taxon>Vespertilionidae</taxon>
        <taxon>Myotis</taxon>
    </lineage>
</organism>
<dbReference type="PANTHER" id="PTHR11524:SF12">
    <property type="entry name" value="LARGE RIBOSOMAL SUBUNIT PROTEIN UL30"/>
    <property type="match status" value="1"/>
</dbReference>
<dbReference type="InterPro" id="IPR039699">
    <property type="entry name" value="Ribosomal_uL30"/>
</dbReference>
<sequence>MLQKARRKLIYEKAKHYYKEYRQMYRTGIRMARMARKAGNFYVPAEPKLAFVFRIRGINGVSPKVRKVLQLLCLCQIFNGTFVKLNKASINMLRIVEPYIAWGYPNPKSVSELIYKCGYDKINKK</sequence>
<dbReference type="GO" id="GO:0003723">
    <property type="term" value="F:RNA binding"/>
    <property type="evidence" value="ECO:0007669"/>
    <property type="project" value="TreeGrafter"/>
</dbReference>
<evidence type="ECO:0000313" key="6">
    <source>
        <dbReference type="EMBL" id="EPQ07788.1"/>
    </source>
</evidence>
<evidence type="ECO:0000256" key="2">
    <source>
        <dbReference type="ARBA" id="ARBA00022980"/>
    </source>
</evidence>
<dbReference type="InterPro" id="IPR016082">
    <property type="entry name" value="Ribosomal_uL30_ferredoxin-like"/>
</dbReference>
<keyword evidence="7" id="KW-1185">Reference proteome</keyword>
<dbReference type="FunFam" id="3.30.1390.20:FF:000004">
    <property type="entry name" value="60S ribosomal protein L7"/>
    <property type="match status" value="1"/>
</dbReference>
<dbReference type="GO" id="GO:0000463">
    <property type="term" value="P:maturation of LSU-rRNA from tricistronic rRNA transcript (SSU-rRNA, 5.8S rRNA, LSU-rRNA)"/>
    <property type="evidence" value="ECO:0007669"/>
    <property type="project" value="TreeGrafter"/>
</dbReference>
<dbReference type="InterPro" id="IPR036919">
    <property type="entry name" value="Ribo_uL30_ferredoxin-like_sf"/>
</dbReference>
<dbReference type="EMBL" id="KE162314">
    <property type="protein sequence ID" value="EPQ07788.1"/>
    <property type="molecule type" value="Genomic_DNA"/>
</dbReference>
<evidence type="ECO:0000256" key="1">
    <source>
        <dbReference type="ARBA" id="ARBA00007594"/>
    </source>
</evidence>
<dbReference type="PROSITE" id="PS00634">
    <property type="entry name" value="RIBOSOMAL_L30"/>
    <property type="match status" value="1"/>
</dbReference>
<evidence type="ECO:0000313" key="7">
    <source>
        <dbReference type="Proteomes" id="UP000052978"/>
    </source>
</evidence>
<dbReference type="GO" id="GO:0003735">
    <property type="term" value="F:structural constituent of ribosome"/>
    <property type="evidence" value="ECO:0007669"/>
    <property type="project" value="TreeGrafter"/>
</dbReference>
<reference evidence="6 7" key="1">
    <citation type="journal article" date="2013" name="Nat. Commun.">
        <title>Genome analysis reveals insights into physiology and longevity of the Brandt's bat Myotis brandtii.</title>
        <authorList>
            <person name="Seim I."/>
            <person name="Fang X."/>
            <person name="Xiong Z."/>
            <person name="Lobanov A.V."/>
            <person name="Huang Z."/>
            <person name="Ma S."/>
            <person name="Feng Y."/>
            <person name="Turanov A.A."/>
            <person name="Zhu Y."/>
            <person name="Lenz T.L."/>
            <person name="Gerashchenko M.V."/>
            <person name="Fan D."/>
            <person name="Hee Yim S."/>
            <person name="Yao X."/>
            <person name="Jordan D."/>
            <person name="Xiong Y."/>
            <person name="Ma Y."/>
            <person name="Lyapunov A.N."/>
            <person name="Chen G."/>
            <person name="Kulakova O.I."/>
            <person name="Sun Y."/>
            <person name="Lee S.G."/>
            <person name="Bronson R.T."/>
            <person name="Moskalev A.A."/>
            <person name="Sunyaev S.R."/>
            <person name="Zhang G."/>
            <person name="Krogh A."/>
            <person name="Wang J."/>
            <person name="Gladyshev V.N."/>
        </authorList>
    </citation>
    <scope>NUCLEOTIDE SEQUENCE [LARGE SCALE GENOMIC DNA]</scope>
</reference>
<feature type="domain" description="Large ribosomal subunit protein uL30 N-terminal eukaryotes" evidence="5">
    <location>
        <begin position="3"/>
        <end position="45"/>
    </location>
</feature>
<dbReference type="Pfam" id="PF00327">
    <property type="entry name" value="Ribosomal_L30"/>
    <property type="match status" value="1"/>
</dbReference>
<dbReference type="Pfam" id="PF08079">
    <property type="entry name" value="Ribosomal_L30_N"/>
    <property type="match status" value="1"/>
</dbReference>
<keyword evidence="2 6" id="KW-0689">Ribosomal protein</keyword>
<proteinExistence type="inferred from homology"/>
<dbReference type="Gene3D" id="3.30.1390.20">
    <property type="entry name" value="Ribosomal protein L30, ferredoxin-like fold domain"/>
    <property type="match status" value="1"/>
</dbReference>
<keyword evidence="3" id="KW-0687">Ribonucleoprotein</keyword>
<evidence type="ECO:0000256" key="3">
    <source>
        <dbReference type="ARBA" id="ARBA00023274"/>
    </source>
</evidence>
<dbReference type="PANTHER" id="PTHR11524">
    <property type="entry name" value="60S RIBOSOMAL PROTEIN L7"/>
    <property type="match status" value="1"/>
</dbReference>
<evidence type="ECO:0000259" key="4">
    <source>
        <dbReference type="Pfam" id="PF00327"/>
    </source>
</evidence>
<gene>
    <name evidence="6" type="ORF">D623_10026407</name>
</gene>
<dbReference type="SUPFAM" id="SSF55129">
    <property type="entry name" value="Ribosomal protein L30p/L7e"/>
    <property type="match status" value="1"/>
</dbReference>
<comment type="similarity">
    <text evidence="1">Belongs to the universal ribosomal protein uL30 family.</text>
</comment>
<dbReference type="InterPro" id="IPR018038">
    <property type="entry name" value="Ribosomal_uL30_CS"/>
</dbReference>
<protein>
    <submittedName>
        <fullName evidence="6">60S ribosomal protein L7</fullName>
    </submittedName>
</protein>
<feature type="domain" description="Large ribosomal subunit protein uL30-like ferredoxin-like fold" evidence="4">
    <location>
        <begin position="50"/>
        <end position="100"/>
    </location>
</feature>
<accession>S7PC22</accession>
<evidence type="ECO:0000259" key="5">
    <source>
        <dbReference type="Pfam" id="PF08079"/>
    </source>
</evidence>
<name>S7PC22_MYOBR</name>